<evidence type="ECO:0000313" key="2">
    <source>
        <dbReference type="Proteomes" id="UP000526892"/>
    </source>
</evidence>
<keyword evidence="2" id="KW-1185">Reference proteome</keyword>
<dbReference type="AlphaFoldDB" id="A0A7Z0LTK4"/>
<dbReference type="GO" id="GO:0016740">
    <property type="term" value="F:transferase activity"/>
    <property type="evidence" value="ECO:0007669"/>
    <property type="project" value="UniProtKB-KW"/>
</dbReference>
<dbReference type="InterPro" id="IPR029044">
    <property type="entry name" value="Nucleotide-diphossugar_trans"/>
</dbReference>
<gene>
    <name evidence="1" type="ORF">HZS80_11950</name>
</gene>
<evidence type="ECO:0000313" key="1">
    <source>
        <dbReference type="EMBL" id="NYS78410.1"/>
    </source>
</evidence>
<reference evidence="1 2" key="1">
    <citation type="journal article" date="2003" name="Extremophiles">
        <title>Halomonas glaciei sp. nov. isolated from fast ice of Adelie Land, Antarctica.</title>
        <authorList>
            <person name="Reddy G.S."/>
            <person name="Raghavan P.U."/>
            <person name="Sarita N.B."/>
            <person name="Prakash J.S."/>
            <person name="Nagesh N."/>
            <person name="Delille D."/>
            <person name="Shivaji S."/>
        </authorList>
    </citation>
    <scope>NUCLEOTIDE SEQUENCE [LARGE SCALE GENOMIC DNA]</scope>
    <source>
        <strain evidence="1 2">DD39</strain>
    </source>
</reference>
<protein>
    <submittedName>
        <fullName evidence="1">Glycosyltransferase family 2 protein</fullName>
    </submittedName>
</protein>
<dbReference type="Gene3D" id="3.90.550.10">
    <property type="entry name" value="Spore Coat Polysaccharide Biosynthesis Protein SpsA, Chain A"/>
    <property type="match status" value="1"/>
</dbReference>
<dbReference type="RefSeq" id="WP_179916207.1">
    <property type="nucleotide sequence ID" value="NZ_JACCDE010000016.1"/>
</dbReference>
<proteinExistence type="predicted"/>
<comment type="caution">
    <text evidence="1">The sequence shown here is derived from an EMBL/GenBank/DDBJ whole genome shotgun (WGS) entry which is preliminary data.</text>
</comment>
<dbReference type="Proteomes" id="UP000526892">
    <property type="component" value="Unassembled WGS sequence"/>
</dbReference>
<dbReference type="Pfam" id="PF13704">
    <property type="entry name" value="Glyco_tranf_2_4"/>
    <property type="match status" value="1"/>
</dbReference>
<keyword evidence="1" id="KW-0808">Transferase</keyword>
<name>A0A7Z0LTK4_9GAMM</name>
<dbReference type="EMBL" id="JACCDE010000016">
    <property type="protein sequence ID" value="NYS78410.1"/>
    <property type="molecule type" value="Genomic_DNA"/>
</dbReference>
<accession>A0A7Z0LTK4</accession>
<organism evidence="1 2">
    <name type="scientific">Vreelandella glaciei</name>
    <dbReference type="NCBI Taxonomy" id="186761"/>
    <lineage>
        <taxon>Bacteria</taxon>
        <taxon>Pseudomonadati</taxon>
        <taxon>Pseudomonadota</taxon>
        <taxon>Gammaproteobacteria</taxon>
        <taxon>Oceanospirillales</taxon>
        <taxon>Halomonadaceae</taxon>
        <taxon>Vreelandella</taxon>
    </lineage>
</organism>
<sequence>MFKIFKKQWSWLSEIYPYARAAYSSGKSLTRVKKGSASYSTNSILLFSTMKNEGHRLAFFLDYYRRLGVDHFFIADNGSTDNTTALLAEQPDVTHYYTKGSYKDSNFGMHWLNNLLFRYGRGHWCFTCDPDEFFVYPHMETRDLRDLTQYLEAIKQDSFFTIMLDMYSDKAVADTFYEEGTDPLNACPYFDGYGYSKQYNGNYRNLYVQGGVRRRVFSKQQPASSPALNKVPLVKWKWNYVYISSMHMMLPRRLNRCIDERMVTGALLHFKFISQLNDKVKQEMIAKQHYNDSAEYKQYGAVIDQKDILYDQHVSVPFKGWKDLAKRGLINLGGW</sequence>
<dbReference type="SUPFAM" id="SSF53448">
    <property type="entry name" value="Nucleotide-diphospho-sugar transferases"/>
    <property type="match status" value="1"/>
</dbReference>